<dbReference type="InterPro" id="IPR011989">
    <property type="entry name" value="ARM-like"/>
</dbReference>
<accession>A0ABQ7VBM6</accession>
<dbReference type="Proteomes" id="UP000826656">
    <property type="component" value="Unassembled WGS sequence"/>
</dbReference>
<comment type="caution">
    <text evidence="1">The sequence shown here is derived from an EMBL/GenBank/DDBJ whole genome shotgun (WGS) entry which is preliminary data.</text>
</comment>
<dbReference type="EMBL" id="JAIVGD010000013">
    <property type="protein sequence ID" value="KAH0761173.1"/>
    <property type="molecule type" value="Genomic_DNA"/>
</dbReference>
<protein>
    <submittedName>
        <fullName evidence="1">Uncharacterized protein</fullName>
    </submittedName>
</protein>
<sequence>MDNSLSHRVHNFDRMAVRKDEFQARQTSEILYCISSETDRSRTWEIQVAAYGLGVCAEYGGSAYKSLVGGIRLCKRNPNVVLPENVMAYDNDVSALGKICNFHRESIDSAQHATFSCCRRTL</sequence>
<proteinExistence type="predicted"/>
<gene>
    <name evidence="1" type="ORF">KY290_017246</name>
</gene>
<reference evidence="1 2" key="1">
    <citation type="journal article" date="2021" name="bioRxiv">
        <title>Chromosome-scale and haplotype-resolved genome assembly of a tetraploid potato cultivar.</title>
        <authorList>
            <person name="Sun H."/>
            <person name="Jiao W.-B."/>
            <person name="Krause K."/>
            <person name="Campoy J.A."/>
            <person name="Goel M."/>
            <person name="Folz-Donahue K."/>
            <person name="Kukat C."/>
            <person name="Huettel B."/>
            <person name="Schneeberger K."/>
        </authorList>
    </citation>
    <scope>NUCLEOTIDE SEQUENCE [LARGE SCALE GENOMIC DNA]</scope>
    <source>
        <strain evidence="1">SolTubOtavaFocal</strain>
        <tissue evidence="1">Leaves</tissue>
    </source>
</reference>
<evidence type="ECO:0000313" key="2">
    <source>
        <dbReference type="Proteomes" id="UP000826656"/>
    </source>
</evidence>
<dbReference type="Gene3D" id="1.25.10.10">
    <property type="entry name" value="Leucine-rich Repeat Variant"/>
    <property type="match status" value="1"/>
</dbReference>
<keyword evidence="2" id="KW-1185">Reference proteome</keyword>
<name>A0ABQ7VBM6_SOLTU</name>
<organism evidence="1 2">
    <name type="scientific">Solanum tuberosum</name>
    <name type="common">Potato</name>
    <dbReference type="NCBI Taxonomy" id="4113"/>
    <lineage>
        <taxon>Eukaryota</taxon>
        <taxon>Viridiplantae</taxon>
        <taxon>Streptophyta</taxon>
        <taxon>Embryophyta</taxon>
        <taxon>Tracheophyta</taxon>
        <taxon>Spermatophyta</taxon>
        <taxon>Magnoliopsida</taxon>
        <taxon>eudicotyledons</taxon>
        <taxon>Gunneridae</taxon>
        <taxon>Pentapetalae</taxon>
        <taxon>asterids</taxon>
        <taxon>lamiids</taxon>
        <taxon>Solanales</taxon>
        <taxon>Solanaceae</taxon>
        <taxon>Solanoideae</taxon>
        <taxon>Solaneae</taxon>
        <taxon>Solanum</taxon>
    </lineage>
</organism>
<evidence type="ECO:0000313" key="1">
    <source>
        <dbReference type="EMBL" id="KAH0761173.1"/>
    </source>
</evidence>